<dbReference type="Proteomes" id="UP000287171">
    <property type="component" value="Unassembled WGS sequence"/>
</dbReference>
<dbReference type="Pfam" id="PF03734">
    <property type="entry name" value="YkuD"/>
    <property type="match status" value="1"/>
</dbReference>
<feature type="active site" description="Nucleophile" evidence="6">
    <location>
        <position position="619"/>
    </location>
</feature>
<evidence type="ECO:0000256" key="7">
    <source>
        <dbReference type="SAM" id="Phobius"/>
    </source>
</evidence>
<dbReference type="GO" id="GO:0005576">
    <property type="term" value="C:extracellular region"/>
    <property type="evidence" value="ECO:0007669"/>
    <property type="project" value="TreeGrafter"/>
</dbReference>
<evidence type="ECO:0000256" key="3">
    <source>
        <dbReference type="ARBA" id="ARBA00022960"/>
    </source>
</evidence>
<reference evidence="10" key="1">
    <citation type="submission" date="2018-12" db="EMBL/GenBank/DDBJ databases">
        <title>Tengunoibacter tsumagoiensis gen. nov., sp. nov., Dictyobacter kobayashii sp. nov., D. alpinus sp. nov., and D. joshuensis sp. nov. and description of Dictyobacteraceae fam. nov. within the order Ktedonobacterales isolated from Tengu-no-mugimeshi.</title>
        <authorList>
            <person name="Wang C.M."/>
            <person name="Zheng Y."/>
            <person name="Sakai Y."/>
            <person name="Toyoda A."/>
            <person name="Minakuchi Y."/>
            <person name="Abe K."/>
            <person name="Yokota A."/>
            <person name="Yabe S."/>
        </authorList>
    </citation>
    <scope>NUCLEOTIDE SEQUENCE [LARGE SCALE GENOMIC DNA]</scope>
    <source>
        <strain evidence="10">Uno16</strain>
    </source>
</reference>
<gene>
    <name evidence="9" type="ORF">KDA_56670</name>
</gene>
<keyword evidence="7" id="KW-0472">Membrane</keyword>
<dbReference type="CDD" id="cd16913">
    <property type="entry name" value="YkuD_like"/>
    <property type="match status" value="1"/>
</dbReference>
<keyword evidence="7" id="KW-1133">Transmembrane helix</keyword>
<evidence type="ECO:0000259" key="8">
    <source>
        <dbReference type="PROSITE" id="PS52029"/>
    </source>
</evidence>
<keyword evidence="7" id="KW-0812">Transmembrane</keyword>
<dbReference type="GO" id="GO:0018104">
    <property type="term" value="P:peptidoglycan-protein cross-linking"/>
    <property type="evidence" value="ECO:0007669"/>
    <property type="project" value="TreeGrafter"/>
</dbReference>
<dbReference type="Gene3D" id="2.40.440.10">
    <property type="entry name" value="L,D-transpeptidase catalytic domain-like"/>
    <property type="match status" value="1"/>
</dbReference>
<dbReference type="GO" id="GO:0008360">
    <property type="term" value="P:regulation of cell shape"/>
    <property type="evidence" value="ECO:0007669"/>
    <property type="project" value="UniProtKB-UniRule"/>
</dbReference>
<evidence type="ECO:0000256" key="6">
    <source>
        <dbReference type="PROSITE-ProRule" id="PRU01373"/>
    </source>
</evidence>
<comment type="caution">
    <text evidence="9">The sequence shown here is derived from an EMBL/GenBank/DDBJ whole genome shotgun (WGS) entry which is preliminary data.</text>
</comment>
<dbReference type="InterPro" id="IPR050979">
    <property type="entry name" value="LD-transpeptidase"/>
</dbReference>
<dbReference type="EMBL" id="BIFT01000002">
    <property type="protein sequence ID" value="GCE30183.1"/>
    <property type="molecule type" value="Genomic_DNA"/>
</dbReference>
<feature type="domain" description="L,D-TPase catalytic" evidence="8">
    <location>
        <begin position="505"/>
        <end position="643"/>
    </location>
</feature>
<dbReference type="AlphaFoldDB" id="A0A402BFL6"/>
<dbReference type="PANTHER" id="PTHR30582:SF2">
    <property type="entry name" value="L,D-TRANSPEPTIDASE YCIB-RELATED"/>
    <property type="match status" value="1"/>
</dbReference>
<keyword evidence="2" id="KW-0808">Transferase</keyword>
<proteinExistence type="predicted"/>
<evidence type="ECO:0000256" key="1">
    <source>
        <dbReference type="ARBA" id="ARBA00004752"/>
    </source>
</evidence>
<dbReference type="InterPro" id="IPR038063">
    <property type="entry name" value="Transpep_catalytic_dom"/>
</dbReference>
<keyword evidence="5 6" id="KW-0961">Cell wall biogenesis/degradation</keyword>
<evidence type="ECO:0000256" key="2">
    <source>
        <dbReference type="ARBA" id="ARBA00022679"/>
    </source>
</evidence>
<evidence type="ECO:0000313" key="10">
    <source>
        <dbReference type="Proteomes" id="UP000287171"/>
    </source>
</evidence>
<dbReference type="SUPFAM" id="SSF141523">
    <property type="entry name" value="L,D-transpeptidase catalytic domain-like"/>
    <property type="match status" value="1"/>
</dbReference>
<dbReference type="InterPro" id="IPR005490">
    <property type="entry name" value="LD_TPept_cat_dom"/>
</dbReference>
<dbReference type="GO" id="GO:0016740">
    <property type="term" value="F:transferase activity"/>
    <property type="evidence" value="ECO:0007669"/>
    <property type="project" value="UniProtKB-KW"/>
</dbReference>
<dbReference type="GO" id="GO:0071972">
    <property type="term" value="F:peptidoglycan L,D-transpeptidase activity"/>
    <property type="evidence" value="ECO:0007669"/>
    <property type="project" value="TreeGrafter"/>
</dbReference>
<accession>A0A402BFL6</accession>
<feature type="active site" description="Proton donor/acceptor" evidence="6">
    <location>
        <position position="586"/>
    </location>
</feature>
<feature type="transmembrane region" description="Helical" evidence="7">
    <location>
        <begin position="84"/>
        <end position="105"/>
    </location>
</feature>
<keyword evidence="3 6" id="KW-0133">Cell shape</keyword>
<name>A0A402BFL6_9CHLR</name>
<sequence length="643" mass="72831">MRLSPIDPDRTIRVSRKRPLKARKVAGEHAEVTLPKDGLLSANLYLRASEIARKQIASIELYGNSTHPLQKEVVAHPAAKKPGIVSLTTAICLSLILLLLGYGAYTNVHDPRYTIQVDQKRLDVEKRLAHAHDIGVPASALQPVVEEKQQIDQSLPWFSPAFYVSPGSAYTTQASQYARLPGKIQNVINTSNQQLQEQAQQSLQQFQIALSRRNMQPLGNSQDFQQRFSTDQLLMGSAHEPRNYTAIIQDANNSAHALNQLEPMSQQLTSMKTLSDSFQQNNPKIQTLQQHYQEDMHTFQTSSDPAELLRLQGRIQTHYHQLMLVATQNFPIVYKARIAEFQKQINLLKSYGKNTGQYVQLLKNDQNSGPQAHTDNAKFKVLQQIDTDIASMHVDLVQGQAKHQVLQFHQEVDSWAKAHPYHDAYDDQDYPLNAGYMKQGIGTFLDDDLRNASSEDDFKMVSTEAENALFNLHMLEKDGSDTTAYNKVHATDTQLLQHYNLQHKQVLMVSLAGQSLRFYQNGQLQQAYQVVTGRQQLPSLPGIWQVLDRKSPAIFTSREPKGSRYWFAPTPIKYAILYHYGGYFVHDVFWRQTFGPGSQFPHQDAGGTTADNFDGSHGCINLTEKDMAWIYAHTDWNTTIVVY</sequence>
<dbReference type="PROSITE" id="PS52029">
    <property type="entry name" value="LD_TPASE"/>
    <property type="match status" value="1"/>
</dbReference>
<keyword evidence="10" id="KW-1185">Reference proteome</keyword>
<keyword evidence="4 6" id="KW-0573">Peptidoglycan synthesis</keyword>
<organism evidence="9 10">
    <name type="scientific">Dictyobacter alpinus</name>
    <dbReference type="NCBI Taxonomy" id="2014873"/>
    <lineage>
        <taxon>Bacteria</taxon>
        <taxon>Bacillati</taxon>
        <taxon>Chloroflexota</taxon>
        <taxon>Ktedonobacteria</taxon>
        <taxon>Ktedonobacterales</taxon>
        <taxon>Dictyobacteraceae</taxon>
        <taxon>Dictyobacter</taxon>
    </lineage>
</organism>
<dbReference type="GO" id="GO:0071555">
    <property type="term" value="P:cell wall organization"/>
    <property type="evidence" value="ECO:0007669"/>
    <property type="project" value="UniProtKB-UniRule"/>
</dbReference>
<comment type="pathway">
    <text evidence="1 6">Cell wall biogenesis; peptidoglycan biosynthesis.</text>
</comment>
<evidence type="ECO:0000256" key="4">
    <source>
        <dbReference type="ARBA" id="ARBA00022984"/>
    </source>
</evidence>
<protein>
    <recommendedName>
        <fullName evidence="8">L,D-TPase catalytic domain-containing protein</fullName>
    </recommendedName>
</protein>
<dbReference type="PANTHER" id="PTHR30582">
    <property type="entry name" value="L,D-TRANSPEPTIDASE"/>
    <property type="match status" value="1"/>
</dbReference>
<dbReference type="UniPathway" id="UPA00219"/>
<evidence type="ECO:0000313" key="9">
    <source>
        <dbReference type="EMBL" id="GCE30183.1"/>
    </source>
</evidence>
<evidence type="ECO:0000256" key="5">
    <source>
        <dbReference type="ARBA" id="ARBA00023316"/>
    </source>
</evidence>